<keyword evidence="3" id="KW-0813">Transport</keyword>
<evidence type="ECO:0000256" key="2">
    <source>
        <dbReference type="ARBA" id="ARBA00004418"/>
    </source>
</evidence>
<keyword evidence="7 9" id="KW-0186">Copper</keyword>
<gene>
    <name evidence="14" type="ORF">GRX01_18130</name>
</gene>
<feature type="compositionally biased region" description="Basic and acidic residues" evidence="10">
    <location>
        <begin position="229"/>
        <end position="244"/>
    </location>
</feature>
<dbReference type="Pfam" id="PF09851">
    <property type="entry name" value="SHOCT"/>
    <property type="match status" value="1"/>
</dbReference>
<evidence type="ECO:0000313" key="15">
    <source>
        <dbReference type="Proteomes" id="UP000437065"/>
    </source>
</evidence>
<feature type="region of interest" description="Disordered" evidence="10">
    <location>
        <begin position="229"/>
        <end position="251"/>
    </location>
</feature>
<keyword evidence="15" id="KW-1185">Reference proteome</keyword>
<evidence type="ECO:0000256" key="11">
    <source>
        <dbReference type="SAM" id="Phobius"/>
    </source>
</evidence>
<dbReference type="GO" id="GO:0042597">
    <property type="term" value="C:periplasmic space"/>
    <property type="evidence" value="ECO:0007669"/>
    <property type="project" value="UniProtKB-SubCell"/>
</dbReference>
<dbReference type="Pfam" id="PF00127">
    <property type="entry name" value="Copper-bind"/>
    <property type="match status" value="1"/>
</dbReference>
<dbReference type="PROSITE" id="PS51318">
    <property type="entry name" value="TAT"/>
    <property type="match status" value="1"/>
</dbReference>
<dbReference type="PRINTS" id="PR00156">
    <property type="entry name" value="COPPERBLUE"/>
</dbReference>
<evidence type="ECO:0000256" key="10">
    <source>
        <dbReference type="SAM" id="MobiDB-lite"/>
    </source>
</evidence>
<comment type="subcellular location">
    <subcellularLocation>
        <location evidence="1">Membrane</location>
    </subcellularLocation>
    <subcellularLocation>
        <location evidence="2">Periplasm</location>
    </subcellularLocation>
</comment>
<evidence type="ECO:0000256" key="7">
    <source>
        <dbReference type="ARBA" id="ARBA00023008"/>
    </source>
</evidence>
<protein>
    <submittedName>
        <fullName evidence="14">Copper-binding protein</fullName>
    </submittedName>
</protein>
<dbReference type="PANTHER" id="PTHR34192:SF10">
    <property type="entry name" value="PLASTOCYANIN MAJOR ISOFORM, CHLOROPLASTIC-RELATED"/>
    <property type="match status" value="1"/>
</dbReference>
<keyword evidence="6" id="KW-0249">Electron transport</keyword>
<dbReference type="SUPFAM" id="SSF49503">
    <property type="entry name" value="Cupredoxins"/>
    <property type="match status" value="1"/>
</dbReference>
<dbReference type="Gene3D" id="2.60.40.420">
    <property type="entry name" value="Cupredoxins - blue copper proteins"/>
    <property type="match status" value="1"/>
</dbReference>
<dbReference type="Proteomes" id="UP000437065">
    <property type="component" value="Unassembled WGS sequence"/>
</dbReference>
<evidence type="ECO:0000259" key="13">
    <source>
        <dbReference type="Pfam" id="PF09851"/>
    </source>
</evidence>
<name>A0A6B0T367_9EURY</name>
<feature type="domain" description="SHOCT" evidence="13">
    <location>
        <begin position="219"/>
        <end position="242"/>
    </location>
</feature>
<dbReference type="PROSITE" id="PS00196">
    <property type="entry name" value="COPPER_BLUE"/>
    <property type="match status" value="1"/>
</dbReference>
<dbReference type="AlphaFoldDB" id="A0A6B0T367"/>
<evidence type="ECO:0000256" key="9">
    <source>
        <dbReference type="PIRSR" id="PIRSR602386-1"/>
    </source>
</evidence>
<dbReference type="InterPro" id="IPR008972">
    <property type="entry name" value="Cupredoxin"/>
</dbReference>
<dbReference type="GO" id="GO:0005507">
    <property type="term" value="F:copper ion binding"/>
    <property type="evidence" value="ECO:0007669"/>
    <property type="project" value="InterPro"/>
</dbReference>
<feature type="domain" description="Blue (type 1) copper" evidence="12">
    <location>
        <begin position="38"/>
        <end position="118"/>
    </location>
</feature>
<feature type="binding site" evidence="9">
    <location>
        <position position="104"/>
    </location>
    <ligand>
        <name>Cu cation</name>
        <dbReference type="ChEBI" id="CHEBI:23378"/>
    </ligand>
</feature>
<dbReference type="RefSeq" id="WP_159671116.1">
    <property type="nucleotide sequence ID" value="NZ_WUUS01000015.1"/>
</dbReference>
<dbReference type="InterPro" id="IPR001235">
    <property type="entry name" value="Copper_blue_Plastocyanin"/>
</dbReference>
<keyword evidence="11" id="KW-0812">Transmembrane</keyword>
<evidence type="ECO:0000256" key="8">
    <source>
        <dbReference type="ARBA" id="ARBA00023136"/>
    </source>
</evidence>
<dbReference type="PANTHER" id="PTHR34192">
    <property type="entry name" value="PLASTOCYANIN MAJOR ISOFORM, CHLOROPLASTIC-RELATED"/>
    <property type="match status" value="1"/>
</dbReference>
<dbReference type="OrthoDB" id="329273at2157"/>
<keyword evidence="4 9" id="KW-0479">Metal-binding</keyword>
<reference evidence="14 15" key="1">
    <citation type="submission" date="2019-12" db="EMBL/GenBank/DDBJ databases">
        <title>Isolation and characterization of three novel carbon monoxide-oxidizing members of Halobacteria from salione crusts and soils.</title>
        <authorList>
            <person name="Myers M.R."/>
            <person name="King G.M."/>
        </authorList>
    </citation>
    <scope>NUCLEOTIDE SEQUENCE [LARGE SCALE GENOMIC DNA]</scope>
    <source>
        <strain evidence="14 15">WSA2</strain>
    </source>
</reference>
<dbReference type="InterPro" id="IPR006311">
    <property type="entry name" value="TAT_signal"/>
</dbReference>
<proteinExistence type="predicted"/>
<feature type="binding site" evidence="9">
    <location>
        <position position="64"/>
    </location>
    <ligand>
        <name>Cu cation</name>
        <dbReference type="ChEBI" id="CHEBI:23378"/>
    </ligand>
</feature>
<dbReference type="InterPro" id="IPR000923">
    <property type="entry name" value="BlueCu_1"/>
</dbReference>
<feature type="binding site" evidence="9">
    <location>
        <position position="112"/>
    </location>
    <ligand>
        <name>Cu cation</name>
        <dbReference type="ChEBI" id="CHEBI:23378"/>
    </ligand>
</feature>
<dbReference type="InterPro" id="IPR028871">
    <property type="entry name" value="BlueCu_1_BS"/>
</dbReference>
<evidence type="ECO:0000256" key="4">
    <source>
        <dbReference type="ARBA" id="ARBA00022723"/>
    </source>
</evidence>
<dbReference type="InterPro" id="IPR018649">
    <property type="entry name" value="SHOCT"/>
</dbReference>
<dbReference type="PRINTS" id="PR00155">
    <property type="entry name" value="AMICYANIN"/>
</dbReference>
<comment type="caution">
    <text evidence="14">The sequence shown here is derived from an EMBL/GenBank/DDBJ whole genome shotgun (WGS) entry which is preliminary data.</text>
</comment>
<evidence type="ECO:0000256" key="5">
    <source>
        <dbReference type="ARBA" id="ARBA00022764"/>
    </source>
</evidence>
<feature type="binding site" evidence="9">
    <location>
        <position position="107"/>
    </location>
    <ligand>
        <name>Cu cation</name>
        <dbReference type="ChEBI" id="CHEBI:23378"/>
    </ligand>
</feature>
<feature type="transmembrane region" description="Helical" evidence="11">
    <location>
        <begin position="181"/>
        <end position="203"/>
    </location>
</feature>
<accession>A0A6B0T367</accession>
<evidence type="ECO:0000256" key="1">
    <source>
        <dbReference type="ARBA" id="ARBA00004370"/>
    </source>
</evidence>
<comment type="cofactor">
    <cofactor evidence="9">
        <name>Cu cation</name>
        <dbReference type="ChEBI" id="CHEBI:23378"/>
    </cofactor>
    <text evidence="9">Binds 1 copper ion per subunit.</text>
</comment>
<dbReference type="EMBL" id="WUUS01000015">
    <property type="protein sequence ID" value="MXR43243.1"/>
    <property type="molecule type" value="Genomic_DNA"/>
</dbReference>
<evidence type="ECO:0000256" key="6">
    <source>
        <dbReference type="ARBA" id="ARBA00022982"/>
    </source>
</evidence>
<evidence type="ECO:0000259" key="12">
    <source>
        <dbReference type="Pfam" id="PF00127"/>
    </source>
</evidence>
<sequence>MTHHNRRQFLGLVSAGAVASTGFTQSANAQETPVVEMGNNYFDPIGLRVDPGTTVRFELAAGAHSATAYSDRIPAGASTFDSGTISEGSFEHTFETPGTYDYYCIPHKSLGMVGRIVVGSSGGPAEESPIPNGEVPSSEAILEEGAIAYGSNSGGSGNTGGGMMGSGGHGMMNGRNGGGVGGLPVVGGALGMLGILGGTLYWLGNRSSLQSSTDHSAKEVLQNRYARGEIDEEEYRRRRERLDASDEDVSD</sequence>
<dbReference type="GO" id="GO:0016020">
    <property type="term" value="C:membrane"/>
    <property type="evidence" value="ECO:0007669"/>
    <property type="project" value="UniProtKB-SubCell"/>
</dbReference>
<organism evidence="14 15">
    <name type="scientific">Halobaculum saliterrae</name>
    <dbReference type="NCBI Taxonomy" id="2073113"/>
    <lineage>
        <taxon>Archaea</taxon>
        <taxon>Methanobacteriati</taxon>
        <taxon>Methanobacteriota</taxon>
        <taxon>Stenosarchaea group</taxon>
        <taxon>Halobacteria</taxon>
        <taxon>Halobacteriales</taxon>
        <taxon>Haloferacaceae</taxon>
        <taxon>Halobaculum</taxon>
    </lineage>
</organism>
<keyword evidence="8 11" id="KW-0472">Membrane</keyword>
<evidence type="ECO:0000313" key="14">
    <source>
        <dbReference type="EMBL" id="MXR43243.1"/>
    </source>
</evidence>
<keyword evidence="5" id="KW-0574">Periplasm</keyword>
<dbReference type="InterPro" id="IPR002386">
    <property type="entry name" value="Amicyanin/Pseudoazurin"/>
</dbReference>
<evidence type="ECO:0000256" key="3">
    <source>
        <dbReference type="ARBA" id="ARBA00022448"/>
    </source>
</evidence>
<keyword evidence="11" id="KW-1133">Transmembrane helix</keyword>
<dbReference type="CDD" id="cd04220">
    <property type="entry name" value="Halocyanin"/>
    <property type="match status" value="1"/>
</dbReference>
<dbReference type="GO" id="GO:0009055">
    <property type="term" value="F:electron transfer activity"/>
    <property type="evidence" value="ECO:0007669"/>
    <property type="project" value="InterPro"/>
</dbReference>